<dbReference type="AlphaFoldDB" id="Q1ZQF1"/>
<sequence length="93" mass="10648">MYFYAKVRMLINILLCVTEYRVIEIGKIGLIESGDDEGSQVKVLDDSELTGGFLILTGKNLSDPNSEAFDSWVENIEELHGYFKESNWVIKWL</sequence>
<dbReference type="eggNOG" id="ENOG5033M8A">
    <property type="taxonomic scope" value="Bacteria"/>
</dbReference>
<reference evidence="1 2" key="1">
    <citation type="journal article" date="2009" name="Proc. Natl. Acad. Sci. U.S.A.">
        <title>The genomic basis of trophic strategy in marine bacteria.</title>
        <authorList>
            <person name="Lauro F.M."/>
            <person name="McDougald D."/>
            <person name="Thomas T."/>
            <person name="Williams T.J."/>
            <person name="Egan S."/>
            <person name="Rice S."/>
            <person name="DeMaere M.Z."/>
            <person name="Ting L."/>
            <person name="Ertan H."/>
            <person name="Johnson J."/>
            <person name="Ferriera S."/>
            <person name="Lapidus A."/>
            <person name="Anderson I."/>
            <person name="Kyrpides N."/>
            <person name="Munk A.C."/>
            <person name="Detter C."/>
            <person name="Han C.S."/>
            <person name="Brown M.V."/>
            <person name="Robb F.T."/>
            <person name="Kjelleberg S."/>
            <person name="Cavicchioli R."/>
        </authorList>
    </citation>
    <scope>NUCLEOTIDE SEQUENCE [LARGE SCALE GENOMIC DNA]</scope>
    <source>
        <strain evidence="1 2">S14</strain>
    </source>
</reference>
<proteinExistence type="predicted"/>
<protein>
    <submittedName>
        <fullName evidence="1">Uncharacterized protein</fullName>
    </submittedName>
</protein>
<gene>
    <name evidence="1" type="ORF">VAS14_01471</name>
</gene>
<dbReference type="EMBL" id="AAOJ01000003">
    <property type="protein sequence ID" value="EAS64346.1"/>
    <property type="molecule type" value="Genomic_DNA"/>
</dbReference>
<accession>Q1ZQF1</accession>
<evidence type="ECO:0000313" key="1">
    <source>
        <dbReference type="EMBL" id="EAS64346.1"/>
    </source>
</evidence>
<organism evidence="1 2">
    <name type="scientific">Photobacterium angustum (strain S14 / CCUG 15956)</name>
    <name type="common">Vibrio sp. (strain S14 / CCUG 15956)</name>
    <dbReference type="NCBI Taxonomy" id="314292"/>
    <lineage>
        <taxon>Bacteria</taxon>
        <taxon>Pseudomonadati</taxon>
        <taxon>Pseudomonadota</taxon>
        <taxon>Gammaproteobacteria</taxon>
        <taxon>Vibrionales</taxon>
        <taxon>Vibrionaceae</taxon>
        <taxon>Photobacterium</taxon>
    </lineage>
</organism>
<comment type="caution">
    <text evidence="1">The sequence shown here is derived from an EMBL/GenBank/DDBJ whole genome shotgun (WGS) entry which is preliminary data.</text>
</comment>
<dbReference type="HOGENOM" id="CLU_186094_0_0_6"/>
<dbReference type="Proteomes" id="UP000001603">
    <property type="component" value="Unassembled WGS sequence"/>
</dbReference>
<evidence type="ECO:0000313" key="2">
    <source>
        <dbReference type="Proteomes" id="UP000001603"/>
    </source>
</evidence>
<name>Q1ZQF1_PHOAS</name>